<evidence type="ECO:0000313" key="3">
    <source>
        <dbReference type="Proteomes" id="UP001595912"/>
    </source>
</evidence>
<evidence type="ECO:0000313" key="2">
    <source>
        <dbReference type="EMBL" id="MFC5000601.1"/>
    </source>
</evidence>
<gene>
    <name evidence="2" type="ORF">ACFPIJ_22535</name>
</gene>
<reference evidence="3" key="1">
    <citation type="journal article" date="2019" name="Int. J. Syst. Evol. Microbiol.">
        <title>The Global Catalogue of Microorganisms (GCM) 10K type strain sequencing project: providing services to taxonomists for standard genome sequencing and annotation.</title>
        <authorList>
            <consortium name="The Broad Institute Genomics Platform"/>
            <consortium name="The Broad Institute Genome Sequencing Center for Infectious Disease"/>
            <person name="Wu L."/>
            <person name="Ma J."/>
        </authorList>
    </citation>
    <scope>NUCLEOTIDE SEQUENCE [LARGE SCALE GENOMIC DNA]</scope>
    <source>
        <strain evidence="3">CGMCC 4.7152</strain>
    </source>
</reference>
<evidence type="ECO:0000256" key="1">
    <source>
        <dbReference type="SAM" id="Phobius"/>
    </source>
</evidence>
<dbReference type="EMBL" id="JBHSIU010000027">
    <property type="protein sequence ID" value="MFC5000601.1"/>
    <property type="molecule type" value="Genomic_DNA"/>
</dbReference>
<keyword evidence="1" id="KW-1133">Transmembrane helix</keyword>
<keyword evidence="3" id="KW-1185">Reference proteome</keyword>
<keyword evidence="1" id="KW-0472">Membrane</keyword>
<name>A0ABV9W0W8_9ACTN</name>
<dbReference type="RefSeq" id="WP_380117152.1">
    <property type="nucleotide sequence ID" value="NZ_JBHSIU010000027.1"/>
</dbReference>
<keyword evidence="1" id="KW-0812">Transmembrane</keyword>
<dbReference type="Proteomes" id="UP001595912">
    <property type="component" value="Unassembled WGS sequence"/>
</dbReference>
<accession>A0ABV9W0W8</accession>
<protein>
    <submittedName>
        <fullName evidence="2">Uncharacterized protein</fullName>
    </submittedName>
</protein>
<feature type="transmembrane region" description="Helical" evidence="1">
    <location>
        <begin position="12"/>
        <end position="33"/>
    </location>
</feature>
<sequence length="61" mass="6169">MTDEDGAARMPRWVKIVGVAAILLVVLLVVALLSGHGPGRHMGGHGASAPMALGGAAGWLR</sequence>
<proteinExistence type="predicted"/>
<organism evidence="2 3">
    <name type="scientific">Dactylosporangium cerinum</name>
    <dbReference type="NCBI Taxonomy" id="1434730"/>
    <lineage>
        <taxon>Bacteria</taxon>
        <taxon>Bacillati</taxon>
        <taxon>Actinomycetota</taxon>
        <taxon>Actinomycetes</taxon>
        <taxon>Micromonosporales</taxon>
        <taxon>Micromonosporaceae</taxon>
        <taxon>Dactylosporangium</taxon>
    </lineage>
</organism>
<comment type="caution">
    <text evidence="2">The sequence shown here is derived from an EMBL/GenBank/DDBJ whole genome shotgun (WGS) entry which is preliminary data.</text>
</comment>